<keyword evidence="3" id="KW-1185">Reference proteome</keyword>
<dbReference type="AlphaFoldDB" id="A0A1B9GG13"/>
<dbReference type="EMBL" id="CP144541">
    <property type="protein sequence ID" value="WVW80826.1"/>
    <property type="molecule type" value="Genomic_DNA"/>
</dbReference>
<dbReference type="Proteomes" id="UP000092730">
    <property type="component" value="Chromosome 1"/>
</dbReference>
<proteinExistence type="predicted"/>
<evidence type="ECO:0000313" key="3">
    <source>
        <dbReference type="Proteomes" id="UP000092730"/>
    </source>
</evidence>
<gene>
    <name evidence="1" type="ORF">I302_01510</name>
    <name evidence="2" type="ORF">I302_102815</name>
</gene>
<protein>
    <submittedName>
        <fullName evidence="1">Uncharacterized protein</fullName>
    </submittedName>
</protein>
<reference evidence="2" key="4">
    <citation type="submission" date="2024-02" db="EMBL/GenBank/DDBJ databases">
        <title>Comparative genomics of Cryptococcus and Kwoniella reveals pathogenesis evolution and contrasting modes of karyotype evolution via chromosome fusion or intercentromeric recombination.</title>
        <authorList>
            <person name="Coelho M.A."/>
            <person name="David-Palma M."/>
            <person name="Shea T."/>
            <person name="Bowers K."/>
            <person name="McGinley-Smith S."/>
            <person name="Mohammad A.W."/>
            <person name="Gnirke A."/>
            <person name="Yurkov A.M."/>
            <person name="Nowrousian M."/>
            <person name="Sun S."/>
            <person name="Cuomo C.A."/>
            <person name="Heitman J."/>
        </authorList>
    </citation>
    <scope>NUCLEOTIDE SEQUENCE</scope>
    <source>
        <strain evidence="2">CBS 10118</strain>
    </source>
</reference>
<dbReference type="OrthoDB" id="10512518at2759"/>
<organism evidence="1">
    <name type="scientific">Kwoniella bestiolae CBS 10118</name>
    <dbReference type="NCBI Taxonomy" id="1296100"/>
    <lineage>
        <taxon>Eukaryota</taxon>
        <taxon>Fungi</taxon>
        <taxon>Dikarya</taxon>
        <taxon>Basidiomycota</taxon>
        <taxon>Agaricomycotina</taxon>
        <taxon>Tremellomycetes</taxon>
        <taxon>Tremellales</taxon>
        <taxon>Cryptococcaceae</taxon>
        <taxon>Kwoniella</taxon>
    </lineage>
</organism>
<sequence length="567" mass="64448">MVLDYGLICKKLGSAKIPWQDYNFELNSNLSNDQPTSFFSARHRPLANPNNDVWREFSDPRLPVFQGAPVDDANSRMSNASTLEDSSAPISVETLCSRYEKFSKDIKNSIPILEEHIDALNRWRDVSQDRQGQEELIQETLQAQRATFFLNKIGKHLPTHITEHVYLAMIAEEKEFDKNLSDFREHALSRTSDNFPAKLTVVFLKISSDICGQSEITGDKEDLKEKRKKRNSRLTRQLKDIKRAETMIEVTQKGFVRRFQERYGVSEKIPTTGQGWSVLWSQSRFKPGQSQVVYRLSNLVGHSLNPYEKVRTEYKIDPNDPDENWKPIIEPSIPVFNGSVALQHDQLFSGCEVDLSKVVDDGTGVPTFNFINNVRKLLSAREESKSRLTEMSDKPESWSHEGGDIEKTAHLERMQYIMRTLQETLPTVLLAHWNDVAEAQDLSLRLATDTRDLVGATNAEIELVDKWKNWMRKEIDVKSADALTGLYEVVAGLTKEDGDDEYKDYLKLEEKTLAEKARHEREAKELLSEFAKSFSAAYPKGGRVPVSLAEWKDLIANGSVGTGGTAS</sequence>
<evidence type="ECO:0000313" key="2">
    <source>
        <dbReference type="EMBL" id="WVW80826.1"/>
    </source>
</evidence>
<reference evidence="1" key="1">
    <citation type="submission" date="2013-07" db="EMBL/GenBank/DDBJ databases">
        <title>The Genome Sequence of Cryptococcus bestiolae CBS10118.</title>
        <authorList>
            <consortium name="The Broad Institute Genome Sequencing Platform"/>
            <person name="Cuomo C."/>
            <person name="Litvintseva A."/>
            <person name="Chen Y."/>
            <person name="Heitman J."/>
            <person name="Sun S."/>
            <person name="Springer D."/>
            <person name="Dromer F."/>
            <person name="Young S.K."/>
            <person name="Zeng Q."/>
            <person name="Gargeya S."/>
            <person name="Fitzgerald M."/>
            <person name="Abouelleil A."/>
            <person name="Alvarado L."/>
            <person name="Berlin A.M."/>
            <person name="Chapman S.B."/>
            <person name="Dewar J."/>
            <person name="Goldberg J."/>
            <person name="Griggs A."/>
            <person name="Gujja S."/>
            <person name="Hansen M."/>
            <person name="Howarth C."/>
            <person name="Imamovic A."/>
            <person name="Larimer J."/>
            <person name="McCowan C."/>
            <person name="Murphy C."/>
            <person name="Pearson M."/>
            <person name="Priest M."/>
            <person name="Roberts A."/>
            <person name="Saif S."/>
            <person name="Shea T."/>
            <person name="Sykes S."/>
            <person name="Wortman J."/>
            <person name="Nusbaum C."/>
            <person name="Birren B."/>
        </authorList>
    </citation>
    <scope>NUCLEOTIDE SEQUENCE [LARGE SCALE GENOMIC DNA]</scope>
    <source>
        <strain evidence="1">CBS 10118</strain>
    </source>
</reference>
<dbReference type="VEuPathDB" id="FungiDB:I302_01510"/>
<name>A0A1B9GG13_9TREE</name>
<dbReference type="EMBL" id="KI894018">
    <property type="protein sequence ID" value="OCF29993.1"/>
    <property type="molecule type" value="Genomic_DNA"/>
</dbReference>
<dbReference type="RefSeq" id="XP_019051063.1">
    <property type="nucleotide sequence ID" value="XM_019188185.1"/>
</dbReference>
<reference evidence="1" key="3">
    <citation type="submission" date="2014-01" db="EMBL/GenBank/DDBJ databases">
        <title>Evolution of pathogenesis and genome organization in the Tremellales.</title>
        <authorList>
            <person name="Cuomo C."/>
            <person name="Litvintseva A."/>
            <person name="Heitman J."/>
            <person name="Chen Y."/>
            <person name="Sun S."/>
            <person name="Springer D."/>
            <person name="Dromer F."/>
            <person name="Young S."/>
            <person name="Zeng Q."/>
            <person name="Chapman S."/>
            <person name="Gujja S."/>
            <person name="Saif S."/>
            <person name="Birren B."/>
        </authorList>
    </citation>
    <scope>NUCLEOTIDE SEQUENCE</scope>
    <source>
        <strain evidence="1">CBS 10118</strain>
    </source>
</reference>
<dbReference type="KEGG" id="kbi:30205909"/>
<dbReference type="GeneID" id="30205909"/>
<accession>A0A1B9GG13</accession>
<reference evidence="2" key="2">
    <citation type="submission" date="2013-07" db="EMBL/GenBank/DDBJ databases">
        <authorList>
            <consortium name="The Broad Institute Genome Sequencing Platform"/>
            <person name="Cuomo C."/>
            <person name="Litvintseva A."/>
            <person name="Chen Y."/>
            <person name="Heitman J."/>
            <person name="Sun S."/>
            <person name="Springer D."/>
            <person name="Dromer F."/>
            <person name="Young S.K."/>
            <person name="Zeng Q."/>
            <person name="Gargeya S."/>
            <person name="Fitzgerald M."/>
            <person name="Abouelleil A."/>
            <person name="Alvarado L."/>
            <person name="Berlin A.M."/>
            <person name="Chapman S.B."/>
            <person name="Dewar J."/>
            <person name="Goldberg J."/>
            <person name="Griggs A."/>
            <person name="Gujja S."/>
            <person name="Hansen M."/>
            <person name="Howarth C."/>
            <person name="Imamovic A."/>
            <person name="Larimer J."/>
            <person name="McCowan C."/>
            <person name="Murphy C."/>
            <person name="Pearson M."/>
            <person name="Priest M."/>
            <person name="Roberts A."/>
            <person name="Saif S."/>
            <person name="Shea T."/>
            <person name="Sykes S."/>
            <person name="Wortman J."/>
            <person name="Nusbaum C."/>
            <person name="Birren B."/>
        </authorList>
    </citation>
    <scope>NUCLEOTIDE SEQUENCE</scope>
    <source>
        <strain evidence="2">CBS 10118</strain>
    </source>
</reference>
<evidence type="ECO:0000313" key="1">
    <source>
        <dbReference type="EMBL" id="OCF29993.1"/>
    </source>
</evidence>